<dbReference type="InterPro" id="IPR029063">
    <property type="entry name" value="SAM-dependent_MTases_sf"/>
</dbReference>
<keyword evidence="3" id="KW-0949">S-adenosyl-L-methionine</keyword>
<dbReference type="GO" id="GO:0008168">
    <property type="term" value="F:methyltransferase activity"/>
    <property type="evidence" value="ECO:0007669"/>
    <property type="project" value="UniProtKB-KW"/>
</dbReference>
<dbReference type="EMBL" id="BJZV01000008">
    <property type="protein sequence ID" value="GEP10027.1"/>
    <property type="molecule type" value="Genomic_DNA"/>
</dbReference>
<evidence type="ECO:0000256" key="2">
    <source>
        <dbReference type="ARBA" id="ARBA00022679"/>
    </source>
</evidence>
<dbReference type="PANTHER" id="PTHR43464">
    <property type="entry name" value="METHYLTRANSFERASE"/>
    <property type="match status" value="1"/>
</dbReference>
<keyword evidence="6" id="KW-1185">Reference proteome</keyword>
<dbReference type="GO" id="GO:0032259">
    <property type="term" value="P:methylation"/>
    <property type="evidence" value="ECO:0007669"/>
    <property type="project" value="UniProtKB-KW"/>
</dbReference>
<evidence type="ECO:0000256" key="1">
    <source>
        <dbReference type="ARBA" id="ARBA00022603"/>
    </source>
</evidence>
<dbReference type="Proteomes" id="UP000321750">
    <property type="component" value="Unassembled WGS sequence"/>
</dbReference>
<comment type="caution">
    <text evidence="5">The sequence shown here is derived from an EMBL/GenBank/DDBJ whole genome shotgun (WGS) entry which is preliminary data.</text>
</comment>
<evidence type="ECO:0000256" key="3">
    <source>
        <dbReference type="ARBA" id="ARBA00022691"/>
    </source>
</evidence>
<keyword evidence="1 5" id="KW-0489">Methyltransferase</keyword>
<name>A0A512JJ94_9HYPH</name>
<keyword evidence="2 5" id="KW-0808">Transferase</keyword>
<dbReference type="AlphaFoldDB" id="A0A512JJ94"/>
<sequence length="290" mass="31104">MTEANRDQAEYWNGDVGQRWAASHSTLDAVFAPLTEALFMQAGLRPGNGVLDIGCGAGQTALHAARQVGASGRVVAADLSKPLLTVGRQRAAAEPATTAPIEWIEADAQSNDFGQGTFEHALSRFGVMFFDDSVTAFANICRALAPGGRLTFLCWRALAENPWVQVPRDVVLPLVPDYEAMPTDAPGPFRFADPRTLSPLLGQAGFQDIACEPIDRLLTLSRSVDGPARGAVQAATDIVINLGPVARLLRDRDPALRERAREIVADTLEARVHDGAVRLGAACWLVSARR</sequence>
<dbReference type="CDD" id="cd02440">
    <property type="entry name" value="AdoMet_MTases"/>
    <property type="match status" value="1"/>
</dbReference>
<proteinExistence type="predicted"/>
<organism evidence="5 6">
    <name type="scientific">Methylobacterium gnaphalii</name>
    <dbReference type="NCBI Taxonomy" id="1010610"/>
    <lineage>
        <taxon>Bacteria</taxon>
        <taxon>Pseudomonadati</taxon>
        <taxon>Pseudomonadota</taxon>
        <taxon>Alphaproteobacteria</taxon>
        <taxon>Hyphomicrobiales</taxon>
        <taxon>Methylobacteriaceae</taxon>
        <taxon>Methylobacterium</taxon>
    </lineage>
</organism>
<accession>A0A512JJ94</accession>
<evidence type="ECO:0000313" key="6">
    <source>
        <dbReference type="Proteomes" id="UP000321750"/>
    </source>
</evidence>
<dbReference type="Gene3D" id="3.40.50.150">
    <property type="entry name" value="Vaccinia Virus protein VP39"/>
    <property type="match status" value="1"/>
</dbReference>
<dbReference type="RefSeq" id="WP_147046316.1">
    <property type="nucleotide sequence ID" value="NZ_BJZV01000008.1"/>
</dbReference>
<dbReference type="OrthoDB" id="9777638at2"/>
<dbReference type="Pfam" id="PF13649">
    <property type="entry name" value="Methyltransf_25"/>
    <property type="match status" value="1"/>
</dbReference>
<gene>
    <name evidence="5" type="ORF">MGN01_18720</name>
</gene>
<dbReference type="InterPro" id="IPR041698">
    <property type="entry name" value="Methyltransf_25"/>
</dbReference>
<reference evidence="5 6" key="1">
    <citation type="submission" date="2019-07" db="EMBL/GenBank/DDBJ databases">
        <title>Whole genome shotgun sequence of Methylobacterium gnaphalii NBRC 107716.</title>
        <authorList>
            <person name="Hosoyama A."/>
            <person name="Uohara A."/>
            <person name="Ohji S."/>
            <person name="Ichikawa N."/>
        </authorList>
    </citation>
    <scope>NUCLEOTIDE SEQUENCE [LARGE SCALE GENOMIC DNA]</scope>
    <source>
        <strain evidence="5 6">NBRC 107716</strain>
    </source>
</reference>
<dbReference type="PANTHER" id="PTHR43464:SF19">
    <property type="entry name" value="UBIQUINONE BIOSYNTHESIS O-METHYLTRANSFERASE, MITOCHONDRIAL"/>
    <property type="match status" value="1"/>
</dbReference>
<feature type="domain" description="Methyltransferase" evidence="4">
    <location>
        <begin position="50"/>
        <end position="148"/>
    </location>
</feature>
<evidence type="ECO:0000313" key="5">
    <source>
        <dbReference type="EMBL" id="GEP10027.1"/>
    </source>
</evidence>
<dbReference type="SUPFAM" id="SSF53335">
    <property type="entry name" value="S-adenosyl-L-methionine-dependent methyltransferases"/>
    <property type="match status" value="1"/>
</dbReference>
<evidence type="ECO:0000259" key="4">
    <source>
        <dbReference type="Pfam" id="PF13649"/>
    </source>
</evidence>
<protein>
    <submittedName>
        <fullName evidence="5">Methyltransferase</fullName>
    </submittedName>
</protein>